<accession>A0A450YCD3</accession>
<dbReference type="AlphaFoldDB" id="A0A450YCD3"/>
<proteinExistence type="predicted"/>
<protein>
    <recommendedName>
        <fullName evidence="4">DUF2442 domain-containing protein</fullName>
    </recommendedName>
</protein>
<name>A0A450YCD3_9GAMM</name>
<dbReference type="SUPFAM" id="SSF143880">
    <property type="entry name" value="NE0471 N-terminal domain-like"/>
    <property type="match status" value="1"/>
</dbReference>
<dbReference type="EMBL" id="CAADFR010000002">
    <property type="protein sequence ID" value="VFK36507.1"/>
    <property type="molecule type" value="Genomic_DNA"/>
</dbReference>
<dbReference type="InterPro" id="IPR036782">
    <property type="entry name" value="NE0471-like_N"/>
</dbReference>
<sequence>MLGIKKVSHHRDYLLYVELTNGIEGYFDVSPYLDKGIFVQLKNVEYLKMVKPNACGICWPKGHDFSADTIEYELRKSPAKLRREPINRGSRR</sequence>
<dbReference type="EMBL" id="CAADFU010000002">
    <property type="protein sequence ID" value="VFK39206.1"/>
    <property type="molecule type" value="Genomic_DNA"/>
</dbReference>
<gene>
    <name evidence="3" type="ORF">BECKSD772D_GA0070982_100240</name>
    <name evidence="2" type="ORF">BECKSD772E_GA0070983_100241</name>
    <name evidence="1" type="ORF">BECKSD772F_GA0070984_100241</name>
</gene>
<dbReference type="Gene3D" id="3.30.2020.10">
    <property type="entry name" value="NE0471-like N-terminal domain"/>
    <property type="match status" value="1"/>
</dbReference>
<organism evidence="2">
    <name type="scientific">Candidatus Kentrum sp. SD</name>
    <dbReference type="NCBI Taxonomy" id="2126332"/>
    <lineage>
        <taxon>Bacteria</taxon>
        <taxon>Pseudomonadati</taxon>
        <taxon>Pseudomonadota</taxon>
        <taxon>Gammaproteobacteria</taxon>
        <taxon>Candidatus Kentrum</taxon>
    </lineage>
</organism>
<reference evidence="2" key="1">
    <citation type="submission" date="2019-02" db="EMBL/GenBank/DDBJ databases">
        <authorList>
            <person name="Gruber-Vodicka R. H."/>
            <person name="Seah K. B. B."/>
        </authorList>
    </citation>
    <scope>NUCLEOTIDE SEQUENCE</scope>
    <source>
        <strain evidence="3">BECK_S127</strain>
        <strain evidence="2">BECK_S1320</strain>
        <strain evidence="1">BECK_S1321</strain>
    </source>
</reference>
<evidence type="ECO:0000313" key="1">
    <source>
        <dbReference type="EMBL" id="VFK36507.1"/>
    </source>
</evidence>
<dbReference type="EMBL" id="CAADHB010000002">
    <property type="protein sequence ID" value="VFK77826.1"/>
    <property type="molecule type" value="Genomic_DNA"/>
</dbReference>
<evidence type="ECO:0008006" key="4">
    <source>
        <dbReference type="Google" id="ProtNLM"/>
    </source>
</evidence>
<dbReference type="Pfam" id="PF10387">
    <property type="entry name" value="DUF2442"/>
    <property type="match status" value="1"/>
</dbReference>
<dbReference type="InterPro" id="IPR018841">
    <property type="entry name" value="DUF2442"/>
</dbReference>
<evidence type="ECO:0000313" key="2">
    <source>
        <dbReference type="EMBL" id="VFK39206.1"/>
    </source>
</evidence>
<evidence type="ECO:0000313" key="3">
    <source>
        <dbReference type="EMBL" id="VFK77826.1"/>
    </source>
</evidence>